<keyword evidence="1" id="KW-0812">Transmembrane</keyword>
<dbReference type="EMBL" id="BAABGT010000122">
    <property type="protein sequence ID" value="GAA4559731.1"/>
    <property type="molecule type" value="Genomic_DNA"/>
</dbReference>
<accession>A0ABP8S3J2</accession>
<protein>
    <recommendedName>
        <fullName evidence="4">DUF485 domain-containing protein</fullName>
    </recommendedName>
</protein>
<keyword evidence="3" id="KW-1185">Reference proteome</keyword>
<feature type="transmembrane region" description="Helical" evidence="1">
    <location>
        <begin position="67"/>
        <end position="88"/>
    </location>
</feature>
<evidence type="ECO:0008006" key="4">
    <source>
        <dbReference type="Google" id="ProtNLM"/>
    </source>
</evidence>
<name>A0ABP8S3J2_9PSEU</name>
<proteinExistence type="predicted"/>
<keyword evidence="1" id="KW-0472">Membrane</keyword>
<evidence type="ECO:0000313" key="2">
    <source>
        <dbReference type="EMBL" id="GAA4559731.1"/>
    </source>
</evidence>
<organism evidence="2 3">
    <name type="scientific">Pseudonocardia xishanensis</name>
    <dbReference type="NCBI Taxonomy" id="630995"/>
    <lineage>
        <taxon>Bacteria</taxon>
        <taxon>Bacillati</taxon>
        <taxon>Actinomycetota</taxon>
        <taxon>Actinomycetes</taxon>
        <taxon>Pseudonocardiales</taxon>
        <taxon>Pseudonocardiaceae</taxon>
        <taxon>Pseudonocardia</taxon>
    </lineage>
</organism>
<evidence type="ECO:0000256" key="1">
    <source>
        <dbReference type="SAM" id="Phobius"/>
    </source>
</evidence>
<feature type="transmembrane region" description="Helical" evidence="1">
    <location>
        <begin position="100"/>
        <end position="121"/>
    </location>
</feature>
<dbReference type="Proteomes" id="UP001501598">
    <property type="component" value="Unassembled WGS sequence"/>
</dbReference>
<reference evidence="3" key="1">
    <citation type="journal article" date="2019" name="Int. J. Syst. Evol. Microbiol.">
        <title>The Global Catalogue of Microorganisms (GCM) 10K type strain sequencing project: providing services to taxonomists for standard genome sequencing and annotation.</title>
        <authorList>
            <consortium name="The Broad Institute Genomics Platform"/>
            <consortium name="The Broad Institute Genome Sequencing Center for Infectious Disease"/>
            <person name="Wu L."/>
            <person name="Ma J."/>
        </authorList>
    </citation>
    <scope>NUCLEOTIDE SEQUENCE [LARGE SCALE GENOMIC DNA]</scope>
    <source>
        <strain evidence="3">JCM 17906</strain>
    </source>
</reference>
<keyword evidence="1" id="KW-1133">Transmembrane helix</keyword>
<sequence length="143" mass="15534">MAKRSPDDSWAARVPAGEWGAVSRKRVAVTSPQTRMALATRRGGPGPLTPLDAETLARARGMRRRQLRIAAVTLLGAAVLLVGLPVLLDVVPRGIRLGDMPVVWLAVAVLPYPLLALLAHLQLRRAERVERRGTERDTAAGRR</sequence>
<evidence type="ECO:0000313" key="3">
    <source>
        <dbReference type="Proteomes" id="UP001501598"/>
    </source>
</evidence>
<gene>
    <name evidence="2" type="ORF">GCM10023175_68230</name>
</gene>
<comment type="caution">
    <text evidence="2">The sequence shown here is derived from an EMBL/GenBank/DDBJ whole genome shotgun (WGS) entry which is preliminary data.</text>
</comment>